<dbReference type="InterPro" id="IPR010131">
    <property type="entry name" value="MdtP/NodT-like"/>
</dbReference>
<dbReference type="PANTHER" id="PTHR30203">
    <property type="entry name" value="OUTER MEMBRANE CATION EFFLUX PROTEIN"/>
    <property type="match status" value="1"/>
</dbReference>
<keyword evidence="4" id="KW-1185">Reference proteome</keyword>
<dbReference type="EMBL" id="PDKO01000017">
    <property type="protein sequence ID" value="RXJ61309.1"/>
    <property type="molecule type" value="Genomic_DNA"/>
</dbReference>
<keyword evidence="2" id="KW-0472">Membrane</keyword>
<protein>
    <recommendedName>
        <fullName evidence="5">RND transporter</fullName>
    </recommendedName>
</protein>
<proteinExistence type="inferred from homology"/>
<dbReference type="STRING" id="877500.GCA_000935065_00655"/>
<organism evidence="3 4">
    <name type="scientific">Halarcobacter anaerophilus</name>
    <dbReference type="NCBI Taxonomy" id="877500"/>
    <lineage>
        <taxon>Bacteria</taxon>
        <taxon>Pseudomonadati</taxon>
        <taxon>Campylobacterota</taxon>
        <taxon>Epsilonproteobacteria</taxon>
        <taxon>Campylobacterales</taxon>
        <taxon>Arcobacteraceae</taxon>
        <taxon>Halarcobacter</taxon>
    </lineage>
</organism>
<dbReference type="SUPFAM" id="SSF56954">
    <property type="entry name" value="Outer membrane efflux proteins (OEP)"/>
    <property type="match status" value="1"/>
</dbReference>
<dbReference type="OrthoDB" id="9783163at2"/>
<evidence type="ECO:0000313" key="3">
    <source>
        <dbReference type="EMBL" id="RXJ61309.1"/>
    </source>
</evidence>
<name>A0A4Q0XYC8_9BACT</name>
<dbReference type="NCBIfam" id="TIGR01845">
    <property type="entry name" value="outer_NodT"/>
    <property type="match status" value="1"/>
</dbReference>
<dbReference type="Proteomes" id="UP000290191">
    <property type="component" value="Unassembled WGS sequence"/>
</dbReference>
<dbReference type="AlphaFoldDB" id="A0A4Q0XYC8"/>
<dbReference type="PANTHER" id="PTHR30203:SF30">
    <property type="entry name" value="OUTER MEMBRANE PROTEIN-RELATED"/>
    <property type="match status" value="1"/>
</dbReference>
<dbReference type="InterPro" id="IPR003423">
    <property type="entry name" value="OMP_efflux"/>
</dbReference>
<evidence type="ECO:0000256" key="1">
    <source>
        <dbReference type="ARBA" id="ARBA00007613"/>
    </source>
</evidence>
<evidence type="ECO:0000313" key="4">
    <source>
        <dbReference type="Proteomes" id="UP000290191"/>
    </source>
</evidence>
<keyword evidence="2" id="KW-1134">Transmembrane beta strand</keyword>
<evidence type="ECO:0000256" key="2">
    <source>
        <dbReference type="RuleBase" id="RU362097"/>
    </source>
</evidence>
<keyword evidence="2" id="KW-0812">Transmembrane</keyword>
<sequence>MKKIIFSLLSVFLFLGCVPNIEKQKVIKDTKIEQEFIEDLNSFQSVNLKLQNNWWRKFEDKQLNSLIENAIKNTPSLKALKQRYAKANSLVKMRKSANLPNIGFGADVSRQRFSENYIFPAPLGGNYYNLYQFGLNLDYEFDFWDKRASLIRASLNEALAQKAYIKVKELSVSTSIAKLYISLNYKNRELEQLQILKKITNEKHHILDKVHKLGLSNRKEINESGSSIEKINQKISDLRIEIEDIKRSIAIISGMMPSQMDKLEKTDIADDYKVFIPKDIHLDILSHRPEIAMQKYLLLSKSAYIKNAKAQFYPNISLNGLLNFTSFPWSSLFNHTSFAPLGAVAFSLPLFDAGKREANLNIKVSDYNEQVQLYNQSVIKAVNEVVNSLRKLELTKSNLKYQDEILKKKNKNLQIEKRIYEIGLNNKISYLNSKLLLQEEILKNISLKDKELNAQIDLIKALGGGYKSERIDVSHN</sequence>
<dbReference type="PROSITE" id="PS51257">
    <property type="entry name" value="PROKAR_LIPOPROTEIN"/>
    <property type="match status" value="1"/>
</dbReference>
<comment type="similarity">
    <text evidence="1 2">Belongs to the outer membrane factor (OMF) (TC 1.B.17) family.</text>
</comment>
<dbReference type="Gene3D" id="1.20.1600.10">
    <property type="entry name" value="Outer membrane efflux proteins (OEP)"/>
    <property type="match status" value="1"/>
</dbReference>
<comment type="subcellular location">
    <subcellularLocation>
        <location evidence="2">Cell membrane</location>
        <topology evidence="2">Lipid-anchor</topology>
    </subcellularLocation>
</comment>
<keyword evidence="2" id="KW-0449">Lipoprotein</keyword>
<evidence type="ECO:0008006" key="5">
    <source>
        <dbReference type="Google" id="ProtNLM"/>
    </source>
</evidence>
<dbReference type="GO" id="GO:0005886">
    <property type="term" value="C:plasma membrane"/>
    <property type="evidence" value="ECO:0007669"/>
    <property type="project" value="UniProtKB-SubCell"/>
</dbReference>
<dbReference type="RefSeq" id="WP_129082974.1">
    <property type="nucleotide sequence ID" value="NZ_CP041070.1"/>
</dbReference>
<comment type="caution">
    <text evidence="3">The sequence shown here is derived from an EMBL/GenBank/DDBJ whole genome shotgun (WGS) entry which is preliminary data.</text>
</comment>
<dbReference type="GO" id="GO:0015562">
    <property type="term" value="F:efflux transmembrane transporter activity"/>
    <property type="evidence" value="ECO:0007669"/>
    <property type="project" value="InterPro"/>
</dbReference>
<accession>A0A4Q0XYC8</accession>
<dbReference type="Pfam" id="PF02321">
    <property type="entry name" value="OEP"/>
    <property type="match status" value="2"/>
</dbReference>
<dbReference type="Gene3D" id="2.20.200.10">
    <property type="entry name" value="Outer membrane efflux proteins (OEP)"/>
    <property type="match status" value="1"/>
</dbReference>
<keyword evidence="2" id="KW-0564">Palmitate</keyword>
<gene>
    <name evidence="3" type="ORF">CRV06_14155</name>
</gene>
<reference evidence="3 4" key="1">
    <citation type="submission" date="2017-10" db="EMBL/GenBank/DDBJ databases">
        <title>Genomics of the genus Arcobacter.</title>
        <authorList>
            <person name="Perez-Cataluna A."/>
            <person name="Figueras M.J."/>
        </authorList>
    </citation>
    <scope>NUCLEOTIDE SEQUENCE [LARGE SCALE GENOMIC DNA]</scope>
    <source>
        <strain evidence="3 4">DSM 24636</strain>
    </source>
</reference>